<proteinExistence type="predicted"/>
<dbReference type="InterPro" id="IPR018723">
    <property type="entry name" value="DUF2254_membrane"/>
</dbReference>
<feature type="transmembrane region" description="Helical" evidence="1">
    <location>
        <begin position="98"/>
        <end position="116"/>
    </location>
</feature>
<keyword evidence="1" id="KW-0812">Transmembrane</keyword>
<keyword evidence="1" id="KW-1133">Transmembrane helix</keyword>
<keyword evidence="1" id="KW-0472">Membrane</keyword>
<dbReference type="EMBL" id="SRKY01000001">
    <property type="protein sequence ID" value="THH39210.1"/>
    <property type="molecule type" value="Genomic_DNA"/>
</dbReference>
<comment type="caution">
    <text evidence="2">The sequence shown here is derived from an EMBL/GenBank/DDBJ whole genome shotgun (WGS) entry which is preliminary data.</text>
</comment>
<dbReference type="Pfam" id="PF10011">
    <property type="entry name" value="DUF2254"/>
    <property type="match status" value="1"/>
</dbReference>
<dbReference type="Proteomes" id="UP000306602">
    <property type="component" value="Unassembled WGS sequence"/>
</dbReference>
<name>A0A4S4NSJ2_9RHOB</name>
<organism evidence="2 3">
    <name type="scientific">Aliishimia ponticola</name>
    <dbReference type="NCBI Taxonomy" id="2499833"/>
    <lineage>
        <taxon>Bacteria</taxon>
        <taxon>Pseudomonadati</taxon>
        <taxon>Pseudomonadota</taxon>
        <taxon>Alphaproteobacteria</taxon>
        <taxon>Rhodobacterales</taxon>
        <taxon>Paracoccaceae</taxon>
        <taxon>Aliishimia</taxon>
    </lineage>
</organism>
<reference evidence="2 3" key="1">
    <citation type="submission" date="2019-04" db="EMBL/GenBank/DDBJ databases">
        <title>Shimia ponticola sp. nov., isolated from seawater.</title>
        <authorList>
            <person name="Kim Y.-O."/>
            <person name="Yoon J.-H."/>
        </authorList>
    </citation>
    <scope>NUCLEOTIDE SEQUENCE [LARGE SCALE GENOMIC DNA]</scope>
    <source>
        <strain evidence="2 3">MYP11</strain>
    </source>
</reference>
<protein>
    <submittedName>
        <fullName evidence="2">DUF2254 domain-containing protein</fullName>
    </submittedName>
</protein>
<gene>
    <name evidence="2" type="ORF">E4Z66_04075</name>
</gene>
<accession>A0A4S4NSJ2</accession>
<sequence length="427" mass="47578">MRILHGYLRLLWVRVTAMGILGIVTIAVSQGIEALLPVEWQSRISGAAADRLLDLIANGMLAVTTFSLTVMVSTYHATASQFTPRIHQLIREDAITQNTLATFIGAYVYALTAIVLREVTWLGDERALVLFCMTVLVLALIVWSLIRWMQHLQTLGSLINSARQVEDITRTQFRERLDMPCLGATPLTGAPPEDGIVITAPETGYIQIIHPEPLHEAAERMGVQIYFLEEIGSFVFYRTPFVRVTGLEDDDEAREELAELVRENIVMGDERTFDQDPRFGLQTMSQIASKALSPGINDPGTAIDVINRSGRILSEYRDETDAEDSPPYPRLHARPLDARELISDAFWAINRDGAQMVEVQKRLLKVLAGLMYHPDTELCEAAQEAATDYLHRALDAMDWDMDRDALQSVLGDKLGDAAGRAGTERST</sequence>
<feature type="transmembrane region" description="Helical" evidence="1">
    <location>
        <begin position="128"/>
        <end position="146"/>
    </location>
</feature>
<evidence type="ECO:0000256" key="1">
    <source>
        <dbReference type="SAM" id="Phobius"/>
    </source>
</evidence>
<keyword evidence="3" id="KW-1185">Reference proteome</keyword>
<dbReference type="OrthoDB" id="2955631at2"/>
<feature type="transmembrane region" description="Helical" evidence="1">
    <location>
        <begin position="52"/>
        <end position="77"/>
    </location>
</feature>
<evidence type="ECO:0000313" key="3">
    <source>
        <dbReference type="Proteomes" id="UP000306602"/>
    </source>
</evidence>
<feature type="transmembrane region" description="Helical" evidence="1">
    <location>
        <begin position="12"/>
        <end position="32"/>
    </location>
</feature>
<dbReference type="AlphaFoldDB" id="A0A4S4NSJ2"/>
<evidence type="ECO:0000313" key="2">
    <source>
        <dbReference type="EMBL" id="THH39210.1"/>
    </source>
</evidence>